<dbReference type="GO" id="GO:0005975">
    <property type="term" value="P:carbohydrate metabolic process"/>
    <property type="evidence" value="ECO:0007669"/>
    <property type="project" value="InterPro"/>
</dbReference>
<comment type="caution">
    <text evidence="1">The sequence shown here is derived from an EMBL/GenBank/DDBJ whole genome shotgun (WGS) entry which is preliminary data.</text>
</comment>
<organism evidence="1 2">
    <name type="scientific">Rhodanobacter denitrificans</name>
    <dbReference type="NCBI Taxonomy" id="666685"/>
    <lineage>
        <taxon>Bacteria</taxon>
        <taxon>Pseudomonadati</taxon>
        <taxon>Pseudomonadota</taxon>
        <taxon>Gammaproteobacteria</taxon>
        <taxon>Lysobacterales</taxon>
        <taxon>Rhodanobacteraceae</taxon>
        <taxon>Rhodanobacter</taxon>
    </lineage>
</organism>
<sequence>MRAAASRGCACHWSGPAMRRDSWRIGLMLAGWLTAAGAAAAPSSAALQAGGRAACRAIAAQVDAVPGGGPLLLRSYDAPTAGDPPADEAALATAAFSYDNALAVIALTACDRPAQARRVALALRAAALGEARLRNAYRAGPVGESGVPLPNGWWDAAEGRWVEDAYQMGTATGNVAWTALAMLAIAARDDDPAWRAAAVRLAEWTLAHTADARGDGGFDGGVHGFDAAPQRLRWKSTEHNADLAAVFGLLARGADAERWRAHAAQARGFVAAQWDASQGRFRVGTQSDGVTPNESTSGLDAQLWPLLLPDAPAEWWRALAWAERLHGVRGGFDFNADRDGVWSEGTAQAILIYRRAGRGREARAAYAELPPVRSASGYLDATDRPSITTGLAIGPDSTTDDFRYYRRPHLGATAWLVLGAYRFNPFTLRER</sequence>
<dbReference type="InterPro" id="IPR008928">
    <property type="entry name" value="6-hairpin_glycosidase_sf"/>
</dbReference>
<proteinExistence type="predicted"/>
<evidence type="ECO:0000313" key="1">
    <source>
        <dbReference type="EMBL" id="PZQ13214.1"/>
    </source>
</evidence>
<accession>A0A2W5KC35</accession>
<gene>
    <name evidence="1" type="ORF">DI564_11955</name>
</gene>
<reference evidence="1 2" key="1">
    <citation type="submission" date="2017-08" db="EMBL/GenBank/DDBJ databases">
        <title>Infants hospitalized years apart are colonized by the same room-sourced microbial strains.</title>
        <authorList>
            <person name="Brooks B."/>
            <person name="Olm M.R."/>
            <person name="Firek B.A."/>
            <person name="Baker R."/>
            <person name="Thomas B.C."/>
            <person name="Morowitz M.J."/>
            <person name="Banfield J.F."/>
        </authorList>
    </citation>
    <scope>NUCLEOTIDE SEQUENCE [LARGE SCALE GENOMIC DNA]</scope>
    <source>
        <strain evidence="1">S2_005_003_R2_42</strain>
    </source>
</reference>
<dbReference type="Proteomes" id="UP000249046">
    <property type="component" value="Unassembled WGS sequence"/>
</dbReference>
<protein>
    <recommendedName>
        <fullName evidence="3">Methylaspartate ammonia-lyase</fullName>
    </recommendedName>
</protein>
<name>A0A2W5KC35_9GAMM</name>
<dbReference type="SUPFAM" id="SSF48208">
    <property type="entry name" value="Six-hairpin glycosidases"/>
    <property type="match status" value="1"/>
</dbReference>
<dbReference type="EMBL" id="QFPO01000010">
    <property type="protein sequence ID" value="PZQ13214.1"/>
    <property type="molecule type" value="Genomic_DNA"/>
</dbReference>
<evidence type="ECO:0000313" key="2">
    <source>
        <dbReference type="Proteomes" id="UP000249046"/>
    </source>
</evidence>
<dbReference type="AlphaFoldDB" id="A0A2W5KC35"/>
<evidence type="ECO:0008006" key="3">
    <source>
        <dbReference type="Google" id="ProtNLM"/>
    </source>
</evidence>